<evidence type="ECO:0000259" key="1">
    <source>
        <dbReference type="Pfam" id="PF12867"/>
    </source>
</evidence>
<dbReference type="AlphaFoldDB" id="A0A369PV17"/>
<dbReference type="InterPro" id="IPR034660">
    <property type="entry name" value="DinB/YfiT-like"/>
</dbReference>
<protein>
    <submittedName>
        <fullName evidence="2">DinB family protein</fullName>
    </submittedName>
</protein>
<dbReference type="Gene3D" id="1.20.120.450">
    <property type="entry name" value="dinb family like domain"/>
    <property type="match status" value="1"/>
</dbReference>
<organism evidence="2 3">
    <name type="scientific">Pedobacter chinensis</name>
    <dbReference type="NCBI Taxonomy" id="2282421"/>
    <lineage>
        <taxon>Bacteria</taxon>
        <taxon>Pseudomonadati</taxon>
        <taxon>Bacteroidota</taxon>
        <taxon>Sphingobacteriia</taxon>
        <taxon>Sphingobacteriales</taxon>
        <taxon>Sphingobacteriaceae</taxon>
        <taxon>Pedobacter</taxon>
    </lineage>
</organism>
<dbReference type="InterPro" id="IPR024775">
    <property type="entry name" value="DinB-like"/>
</dbReference>
<sequence length="157" mass="17811">MMNQVFEFIINSRKAFIQLIDGLTIEQLNKIPDGYNNNIIWNFGHIVVSTQTLCYVRTGILADASSVKYNEFYRKDTKPTYTVTEEEVAELKAIALESIEKIKVDYANGVFSNITPFATSTYGVEMNSVEEILITTIGHDNLHFGYSWALKKGLEKV</sequence>
<dbReference type="EMBL" id="QPKV01000004">
    <property type="protein sequence ID" value="RDC56110.1"/>
    <property type="molecule type" value="Genomic_DNA"/>
</dbReference>
<name>A0A369PV17_9SPHI</name>
<dbReference type="OrthoDB" id="4295522at2"/>
<comment type="caution">
    <text evidence="2">The sequence shown here is derived from an EMBL/GenBank/DDBJ whole genome shotgun (WGS) entry which is preliminary data.</text>
</comment>
<dbReference type="Proteomes" id="UP000253961">
    <property type="component" value="Unassembled WGS sequence"/>
</dbReference>
<evidence type="ECO:0000313" key="3">
    <source>
        <dbReference type="Proteomes" id="UP000253961"/>
    </source>
</evidence>
<dbReference type="SUPFAM" id="SSF109854">
    <property type="entry name" value="DinB/YfiT-like putative metalloenzymes"/>
    <property type="match status" value="1"/>
</dbReference>
<gene>
    <name evidence="2" type="ORF">DU508_10825</name>
</gene>
<proteinExistence type="predicted"/>
<feature type="domain" description="DinB-like" evidence="1">
    <location>
        <begin position="12"/>
        <end position="146"/>
    </location>
</feature>
<keyword evidence="3" id="KW-1185">Reference proteome</keyword>
<reference evidence="2 3" key="1">
    <citation type="submission" date="2018-07" db="EMBL/GenBank/DDBJ databases">
        <title>Pedobacter sp. nov., isolated from soil.</title>
        <authorList>
            <person name="Zhou L.Y."/>
            <person name="Du Z.J."/>
        </authorList>
    </citation>
    <scope>NUCLEOTIDE SEQUENCE [LARGE SCALE GENOMIC DNA]</scope>
    <source>
        <strain evidence="2 3">JDX94</strain>
    </source>
</reference>
<dbReference type="Pfam" id="PF12867">
    <property type="entry name" value="DinB_2"/>
    <property type="match status" value="1"/>
</dbReference>
<accession>A0A369PV17</accession>
<evidence type="ECO:0000313" key="2">
    <source>
        <dbReference type="EMBL" id="RDC56110.1"/>
    </source>
</evidence>